<accession>A0A1A8XDT7</accession>
<comment type="similarity">
    <text evidence="1">Belongs to the bacterial reverse transcriptase family.</text>
</comment>
<dbReference type="AlphaFoldDB" id="A0A1A8XDT7"/>
<dbReference type="SUPFAM" id="SSF56672">
    <property type="entry name" value="DNA/RNA polymerases"/>
    <property type="match status" value="1"/>
</dbReference>
<reference evidence="4 5" key="1">
    <citation type="submission" date="2016-06" db="EMBL/GenBank/DDBJ databases">
        <authorList>
            <person name="Kjaerup R.B."/>
            <person name="Dalgaard T.S."/>
            <person name="Juul-Madsen H.R."/>
        </authorList>
    </citation>
    <scope>NUCLEOTIDE SEQUENCE [LARGE SCALE GENOMIC DNA]</scope>
    <source>
        <strain evidence="4">2</strain>
    </source>
</reference>
<dbReference type="InterPro" id="IPR000477">
    <property type="entry name" value="RT_dom"/>
</dbReference>
<keyword evidence="5" id="KW-1185">Reference proteome</keyword>
<feature type="domain" description="Reverse transcriptase" evidence="3">
    <location>
        <begin position="78"/>
        <end position="319"/>
    </location>
</feature>
<dbReference type="InterPro" id="IPR051083">
    <property type="entry name" value="GrpII_Intron_Splice-Mob/Def"/>
</dbReference>
<dbReference type="InterPro" id="IPR043502">
    <property type="entry name" value="DNA/RNA_pol_sf"/>
</dbReference>
<name>A0A1A8XDT7_9RHOO</name>
<dbReference type="Pfam" id="PF08388">
    <property type="entry name" value="GIIM"/>
    <property type="match status" value="1"/>
</dbReference>
<dbReference type="PROSITE" id="PS50878">
    <property type="entry name" value="RT_POL"/>
    <property type="match status" value="1"/>
</dbReference>
<evidence type="ECO:0000259" key="3">
    <source>
        <dbReference type="PROSITE" id="PS50878"/>
    </source>
</evidence>
<sequence>MGNLSTPISVQKLQMALHAKAKSEAGYRFYALYDKIYRADILAHAYAQCRSNQGAPGVDGQDFADVESYGVERWLGELALALREESYRPEPIRRVFIPKANGKLRPLGISTLRDRVCMTAAMLVLEPIFEADLPDEQYAYRPGRNAQQAGVEVEESLHRGHTDVVDADLADYFGSIPHTELMLSLARRIVDRRVLHQIKMWLECAVEETDQRGRKKRTTKAKDSGRGIPQGSPISPLLSNLYMRRFVLAWKKLGLERRLGSRIVTYADDLVILCKNGKAEEALAWMRKIMGKLKLTVNEEKTRICKVPEGEFDFLGYTFGRRYSPVTGKARIALWPSKKSVRHMTEKVHELTELKTVWQETTELVRKLNRMLRGWANYFSVGSVSRAYNTLDIYTATRLRRWLRNKYKVRRGKGGLYPYPHLYGYFGLICLTSYKCSRASTKA</sequence>
<dbReference type="Gene3D" id="3.30.70.270">
    <property type="match status" value="1"/>
</dbReference>
<organism evidence="4 5">
    <name type="scientific">Candidatus Propionivibrio aalborgensis</name>
    <dbReference type="NCBI Taxonomy" id="1860101"/>
    <lineage>
        <taxon>Bacteria</taxon>
        <taxon>Pseudomonadati</taxon>
        <taxon>Pseudomonadota</taxon>
        <taxon>Betaproteobacteria</taxon>
        <taxon>Rhodocyclales</taxon>
        <taxon>Rhodocyclaceae</taxon>
        <taxon>Propionivibrio</taxon>
    </lineage>
</organism>
<dbReference type="PANTHER" id="PTHR34047">
    <property type="entry name" value="NUCLEAR INTRON MATURASE 1, MITOCHONDRIAL-RELATED"/>
    <property type="match status" value="1"/>
</dbReference>
<keyword evidence="4" id="KW-0695">RNA-directed DNA polymerase</keyword>
<dbReference type="InterPro" id="IPR013597">
    <property type="entry name" value="Mat_intron_G2"/>
</dbReference>
<dbReference type="GO" id="GO:0003964">
    <property type="term" value="F:RNA-directed DNA polymerase activity"/>
    <property type="evidence" value="ECO:0007669"/>
    <property type="project" value="UniProtKB-KW"/>
</dbReference>
<dbReference type="InterPro" id="IPR030931">
    <property type="entry name" value="Group_II_RT_mat"/>
</dbReference>
<evidence type="ECO:0000256" key="2">
    <source>
        <dbReference type="SAM" id="MobiDB-lite"/>
    </source>
</evidence>
<keyword evidence="4" id="KW-0808">Transferase</keyword>
<dbReference type="EMBL" id="FLQY01000007">
    <property type="protein sequence ID" value="SBT03364.1"/>
    <property type="molecule type" value="Genomic_DNA"/>
</dbReference>
<dbReference type="Pfam" id="PF00078">
    <property type="entry name" value="RVT_1"/>
    <property type="match status" value="1"/>
</dbReference>
<keyword evidence="4" id="KW-0548">Nucleotidyltransferase</keyword>
<proteinExistence type="inferred from homology"/>
<protein>
    <submittedName>
        <fullName evidence="4">Retron-type reverse transcriptase</fullName>
    </submittedName>
</protein>
<evidence type="ECO:0000256" key="1">
    <source>
        <dbReference type="ARBA" id="ARBA00034120"/>
    </source>
</evidence>
<evidence type="ECO:0000313" key="5">
    <source>
        <dbReference type="Proteomes" id="UP000199600"/>
    </source>
</evidence>
<dbReference type="Proteomes" id="UP000199600">
    <property type="component" value="Unassembled WGS sequence"/>
</dbReference>
<dbReference type="InterPro" id="IPR043128">
    <property type="entry name" value="Rev_trsase/Diguanyl_cyclase"/>
</dbReference>
<dbReference type="NCBIfam" id="TIGR04416">
    <property type="entry name" value="group_II_RT_mat"/>
    <property type="match status" value="1"/>
</dbReference>
<dbReference type="CDD" id="cd01651">
    <property type="entry name" value="RT_G2_intron"/>
    <property type="match status" value="1"/>
</dbReference>
<evidence type="ECO:0000313" key="4">
    <source>
        <dbReference type="EMBL" id="SBT03364.1"/>
    </source>
</evidence>
<dbReference type="PANTHER" id="PTHR34047:SF8">
    <property type="entry name" value="PROTEIN YKFC"/>
    <property type="match status" value="1"/>
</dbReference>
<feature type="region of interest" description="Disordered" evidence="2">
    <location>
        <begin position="212"/>
        <end position="231"/>
    </location>
</feature>
<gene>
    <name evidence="4" type="ORF">PROAA_1040005</name>
</gene>